<dbReference type="Proteomes" id="UP001179952">
    <property type="component" value="Unassembled WGS sequence"/>
</dbReference>
<keyword evidence="6" id="KW-0560">Oxidoreductase</keyword>
<protein>
    <submittedName>
        <fullName evidence="10">Cytochrome P450 93A2</fullName>
    </submittedName>
</protein>
<evidence type="ECO:0000256" key="2">
    <source>
        <dbReference type="ARBA" id="ARBA00004370"/>
    </source>
</evidence>
<evidence type="ECO:0000256" key="3">
    <source>
        <dbReference type="ARBA" id="ARBA00010617"/>
    </source>
</evidence>
<evidence type="ECO:0000313" key="10">
    <source>
        <dbReference type="EMBL" id="KAK1270182.1"/>
    </source>
</evidence>
<evidence type="ECO:0000256" key="7">
    <source>
        <dbReference type="ARBA" id="ARBA00023004"/>
    </source>
</evidence>
<dbReference type="GO" id="GO:0005506">
    <property type="term" value="F:iron ion binding"/>
    <property type="evidence" value="ECO:0007669"/>
    <property type="project" value="InterPro"/>
</dbReference>
<comment type="cofactor">
    <cofactor evidence="1">
        <name>heme</name>
        <dbReference type="ChEBI" id="CHEBI:30413"/>
    </cofactor>
</comment>
<comment type="similarity">
    <text evidence="3">Belongs to the cytochrome P450 family.</text>
</comment>
<evidence type="ECO:0000256" key="5">
    <source>
        <dbReference type="ARBA" id="ARBA00022723"/>
    </source>
</evidence>
<evidence type="ECO:0000256" key="8">
    <source>
        <dbReference type="ARBA" id="ARBA00023033"/>
    </source>
</evidence>
<gene>
    <name evidence="10" type="ORF">QJS04_geneDACA021573</name>
</gene>
<organism evidence="10 11">
    <name type="scientific">Acorus gramineus</name>
    <name type="common">Dwarf sweet flag</name>
    <dbReference type="NCBI Taxonomy" id="55184"/>
    <lineage>
        <taxon>Eukaryota</taxon>
        <taxon>Viridiplantae</taxon>
        <taxon>Streptophyta</taxon>
        <taxon>Embryophyta</taxon>
        <taxon>Tracheophyta</taxon>
        <taxon>Spermatophyta</taxon>
        <taxon>Magnoliopsida</taxon>
        <taxon>Liliopsida</taxon>
        <taxon>Acoraceae</taxon>
        <taxon>Acorus</taxon>
    </lineage>
</organism>
<comment type="subcellular location">
    <subcellularLocation>
        <location evidence="2">Membrane</location>
    </subcellularLocation>
</comment>
<proteinExistence type="inferred from homology"/>
<evidence type="ECO:0000256" key="9">
    <source>
        <dbReference type="ARBA" id="ARBA00023136"/>
    </source>
</evidence>
<evidence type="ECO:0000256" key="6">
    <source>
        <dbReference type="ARBA" id="ARBA00023002"/>
    </source>
</evidence>
<keyword evidence="7" id="KW-0408">Iron</keyword>
<keyword evidence="5" id="KW-0479">Metal-binding</keyword>
<keyword evidence="4" id="KW-0349">Heme</keyword>
<dbReference type="InterPro" id="IPR036396">
    <property type="entry name" value="Cyt_P450_sf"/>
</dbReference>
<name>A0AAV9B1H7_ACOGR</name>
<comment type="caution">
    <text evidence="10">The sequence shown here is derived from an EMBL/GenBank/DDBJ whole genome shotgun (WGS) entry which is preliminary data.</text>
</comment>
<evidence type="ECO:0000313" key="11">
    <source>
        <dbReference type="Proteomes" id="UP001179952"/>
    </source>
</evidence>
<dbReference type="EMBL" id="JAUJYN010000005">
    <property type="protein sequence ID" value="KAK1270182.1"/>
    <property type="molecule type" value="Genomic_DNA"/>
</dbReference>
<evidence type="ECO:0000256" key="4">
    <source>
        <dbReference type="ARBA" id="ARBA00022617"/>
    </source>
</evidence>
<reference evidence="10" key="1">
    <citation type="journal article" date="2023" name="Nat. Commun.">
        <title>Diploid and tetraploid genomes of Acorus and the evolution of monocots.</title>
        <authorList>
            <person name="Ma L."/>
            <person name="Liu K.W."/>
            <person name="Li Z."/>
            <person name="Hsiao Y.Y."/>
            <person name="Qi Y."/>
            <person name="Fu T."/>
            <person name="Tang G.D."/>
            <person name="Zhang D."/>
            <person name="Sun W.H."/>
            <person name="Liu D.K."/>
            <person name="Li Y."/>
            <person name="Chen G.Z."/>
            <person name="Liu X.D."/>
            <person name="Liao X.Y."/>
            <person name="Jiang Y.T."/>
            <person name="Yu X."/>
            <person name="Hao Y."/>
            <person name="Huang J."/>
            <person name="Zhao X.W."/>
            <person name="Ke S."/>
            <person name="Chen Y.Y."/>
            <person name="Wu W.L."/>
            <person name="Hsu J.L."/>
            <person name="Lin Y.F."/>
            <person name="Huang M.D."/>
            <person name="Li C.Y."/>
            <person name="Huang L."/>
            <person name="Wang Z.W."/>
            <person name="Zhao X."/>
            <person name="Zhong W.Y."/>
            <person name="Peng D.H."/>
            <person name="Ahmad S."/>
            <person name="Lan S."/>
            <person name="Zhang J.S."/>
            <person name="Tsai W.C."/>
            <person name="Van de Peer Y."/>
            <person name="Liu Z.J."/>
        </authorList>
    </citation>
    <scope>NUCLEOTIDE SEQUENCE</scope>
    <source>
        <strain evidence="10">SCP</strain>
    </source>
</reference>
<reference evidence="10" key="2">
    <citation type="submission" date="2023-06" db="EMBL/GenBank/DDBJ databases">
        <authorList>
            <person name="Ma L."/>
            <person name="Liu K.-W."/>
            <person name="Li Z."/>
            <person name="Hsiao Y.-Y."/>
            <person name="Qi Y."/>
            <person name="Fu T."/>
            <person name="Tang G."/>
            <person name="Zhang D."/>
            <person name="Sun W.-H."/>
            <person name="Liu D.-K."/>
            <person name="Li Y."/>
            <person name="Chen G.-Z."/>
            <person name="Liu X.-D."/>
            <person name="Liao X.-Y."/>
            <person name="Jiang Y.-T."/>
            <person name="Yu X."/>
            <person name="Hao Y."/>
            <person name="Huang J."/>
            <person name="Zhao X.-W."/>
            <person name="Ke S."/>
            <person name="Chen Y.-Y."/>
            <person name="Wu W.-L."/>
            <person name="Hsu J.-L."/>
            <person name="Lin Y.-F."/>
            <person name="Huang M.-D."/>
            <person name="Li C.-Y."/>
            <person name="Huang L."/>
            <person name="Wang Z.-W."/>
            <person name="Zhao X."/>
            <person name="Zhong W.-Y."/>
            <person name="Peng D.-H."/>
            <person name="Ahmad S."/>
            <person name="Lan S."/>
            <person name="Zhang J.-S."/>
            <person name="Tsai W.-C."/>
            <person name="Van De Peer Y."/>
            <person name="Liu Z.-J."/>
        </authorList>
    </citation>
    <scope>NUCLEOTIDE SEQUENCE</scope>
    <source>
        <strain evidence="10">SCP</strain>
        <tissue evidence="10">Leaves</tissue>
    </source>
</reference>
<dbReference type="GO" id="GO:0004497">
    <property type="term" value="F:monooxygenase activity"/>
    <property type="evidence" value="ECO:0007669"/>
    <property type="project" value="UniProtKB-KW"/>
</dbReference>
<dbReference type="AlphaFoldDB" id="A0AAV9B1H7"/>
<keyword evidence="8" id="KW-0503">Monooxygenase</keyword>
<accession>A0AAV9B1H7</accession>
<dbReference type="GO" id="GO:0016705">
    <property type="term" value="F:oxidoreductase activity, acting on paired donors, with incorporation or reduction of molecular oxygen"/>
    <property type="evidence" value="ECO:0007669"/>
    <property type="project" value="InterPro"/>
</dbReference>
<keyword evidence="11" id="KW-1185">Reference proteome</keyword>
<dbReference type="GO" id="GO:0016020">
    <property type="term" value="C:membrane"/>
    <property type="evidence" value="ECO:0007669"/>
    <property type="project" value="UniProtKB-SubCell"/>
</dbReference>
<evidence type="ECO:0000256" key="1">
    <source>
        <dbReference type="ARBA" id="ARBA00001971"/>
    </source>
</evidence>
<dbReference type="PANTHER" id="PTHR47943">
    <property type="entry name" value="CYTOCHROME P450 93A3-LIKE"/>
    <property type="match status" value="1"/>
</dbReference>
<dbReference type="Gene3D" id="1.10.630.10">
    <property type="entry name" value="Cytochrome P450"/>
    <property type="match status" value="1"/>
</dbReference>
<dbReference type="SUPFAM" id="SSF48264">
    <property type="entry name" value="Cytochrome P450"/>
    <property type="match status" value="1"/>
</dbReference>
<keyword evidence="9" id="KW-0472">Membrane</keyword>
<dbReference type="PANTHER" id="PTHR47943:SF8">
    <property type="entry name" value="CYTOCHROME P450"/>
    <property type="match status" value="1"/>
</dbReference>
<sequence>MKRLCVSELLNAWTFDALRPMRRKERLRLMAVLRDKAAAREIINVSEEFHKASNNGITRMVTRMRECDSVDEVRELVKGGGGDNPDIQLGIQGRIDDVYRRFDEVLERIIRREEEERRGGGCGMGRAKELLDILLEVAEDDKAELKLARENIKCFILFFPYLSIPR</sequence>
<dbReference type="GO" id="GO:0020037">
    <property type="term" value="F:heme binding"/>
    <property type="evidence" value="ECO:0007669"/>
    <property type="project" value="InterPro"/>
</dbReference>